<accession>A0A1M2W1A1</accession>
<reference evidence="5 6" key="1">
    <citation type="submission" date="2016-10" db="EMBL/GenBank/DDBJ databases">
        <title>Genome sequence of the basidiomycete white-rot fungus Trametes pubescens.</title>
        <authorList>
            <person name="Makela M.R."/>
            <person name="Granchi Z."/>
            <person name="Peng M."/>
            <person name="De Vries R.P."/>
            <person name="Grigoriev I."/>
            <person name="Riley R."/>
            <person name="Hilden K."/>
        </authorList>
    </citation>
    <scope>NUCLEOTIDE SEQUENCE [LARGE SCALE GENOMIC DNA]</scope>
    <source>
        <strain evidence="5 6">FBCC735</strain>
    </source>
</reference>
<evidence type="ECO:0000256" key="1">
    <source>
        <dbReference type="ARBA" id="ARBA00004123"/>
    </source>
</evidence>
<dbReference type="InterPro" id="IPR050568">
    <property type="entry name" value="Transcr_DNA_Rep_Reg"/>
</dbReference>
<feature type="region of interest" description="Disordered" evidence="3">
    <location>
        <begin position="1"/>
        <end position="37"/>
    </location>
</feature>
<dbReference type="OMA" id="HKSAERN"/>
<sequence>MSRPTTPAGEDILPEAMNTEEPTQEVAKAPEEDAPAAKAKRAKALDTIVREPGKSVLPFSRVQKILKVDKDLPMVQREAAFLISLATENFVMRFSEAIQRNAGREGRATVQGKDVVTTVRRAEEFAFLEELFPWSSLEAAAKRKPKALQEKEKDKETRPPTMLDQFVSKPAGDDGEDMDEEDVPLSMNIVTNEDGTLSMGPAESEPS</sequence>
<dbReference type="InterPro" id="IPR009072">
    <property type="entry name" value="Histone-fold"/>
</dbReference>
<proteinExistence type="predicted"/>
<feature type="region of interest" description="Disordered" evidence="3">
    <location>
        <begin position="143"/>
        <end position="181"/>
    </location>
</feature>
<gene>
    <name evidence="5" type="ORF">TRAPUB_9826</name>
</gene>
<dbReference type="Pfam" id="PF00808">
    <property type="entry name" value="CBFD_NFYB_HMF"/>
    <property type="match status" value="1"/>
</dbReference>
<dbReference type="EMBL" id="MNAD01000375">
    <property type="protein sequence ID" value="OJT13637.1"/>
    <property type="molecule type" value="Genomic_DNA"/>
</dbReference>
<organism evidence="5 6">
    <name type="scientific">Trametes pubescens</name>
    <name type="common">White-rot fungus</name>
    <dbReference type="NCBI Taxonomy" id="154538"/>
    <lineage>
        <taxon>Eukaryota</taxon>
        <taxon>Fungi</taxon>
        <taxon>Dikarya</taxon>
        <taxon>Basidiomycota</taxon>
        <taxon>Agaricomycotina</taxon>
        <taxon>Agaricomycetes</taxon>
        <taxon>Polyporales</taxon>
        <taxon>Polyporaceae</taxon>
        <taxon>Trametes</taxon>
    </lineage>
</organism>
<dbReference type="AlphaFoldDB" id="A0A1M2W1A1"/>
<evidence type="ECO:0000313" key="6">
    <source>
        <dbReference type="Proteomes" id="UP000184267"/>
    </source>
</evidence>
<keyword evidence="6" id="KW-1185">Reference proteome</keyword>
<evidence type="ECO:0000259" key="4">
    <source>
        <dbReference type="Pfam" id="PF00808"/>
    </source>
</evidence>
<protein>
    <recommendedName>
        <fullName evidence="4">Transcription factor CBF/NF-Y/archaeal histone domain-containing protein</fullName>
    </recommendedName>
</protein>
<keyword evidence="2" id="KW-0539">Nucleus</keyword>
<dbReference type="PANTHER" id="PTHR10252">
    <property type="entry name" value="HISTONE-LIKE TRANSCRIPTION FACTOR CCAAT-RELATED"/>
    <property type="match status" value="1"/>
</dbReference>
<feature type="domain" description="Transcription factor CBF/NF-Y/archaeal histone" evidence="4">
    <location>
        <begin position="57"/>
        <end position="116"/>
    </location>
</feature>
<dbReference type="CDD" id="cd23645">
    <property type="entry name" value="HFD_Dpb3-like"/>
    <property type="match status" value="1"/>
</dbReference>
<dbReference type="Proteomes" id="UP000184267">
    <property type="component" value="Unassembled WGS sequence"/>
</dbReference>
<dbReference type="GO" id="GO:0046982">
    <property type="term" value="F:protein heterodimerization activity"/>
    <property type="evidence" value="ECO:0007669"/>
    <property type="project" value="InterPro"/>
</dbReference>
<comment type="caution">
    <text evidence="5">The sequence shown here is derived from an EMBL/GenBank/DDBJ whole genome shotgun (WGS) entry which is preliminary data.</text>
</comment>
<dbReference type="STRING" id="154538.A0A1M2W1A1"/>
<comment type="subcellular location">
    <subcellularLocation>
        <location evidence="1">Nucleus</location>
    </subcellularLocation>
</comment>
<dbReference type="Gene3D" id="1.10.20.10">
    <property type="entry name" value="Histone, subunit A"/>
    <property type="match status" value="1"/>
</dbReference>
<dbReference type="SUPFAM" id="SSF47113">
    <property type="entry name" value="Histone-fold"/>
    <property type="match status" value="1"/>
</dbReference>
<evidence type="ECO:0000256" key="3">
    <source>
        <dbReference type="SAM" id="MobiDB-lite"/>
    </source>
</evidence>
<feature type="compositionally biased region" description="Basic and acidic residues" evidence="3">
    <location>
        <begin position="147"/>
        <end position="158"/>
    </location>
</feature>
<evidence type="ECO:0000313" key="5">
    <source>
        <dbReference type="EMBL" id="OJT13637.1"/>
    </source>
</evidence>
<dbReference type="PANTHER" id="PTHR10252:SF54">
    <property type="entry name" value="CHROMATIN ACCESSIBILITY COMPLEX PROTEIN 1"/>
    <property type="match status" value="1"/>
</dbReference>
<name>A0A1M2W1A1_TRAPU</name>
<dbReference type="OrthoDB" id="636685at2759"/>
<dbReference type="GO" id="GO:0005634">
    <property type="term" value="C:nucleus"/>
    <property type="evidence" value="ECO:0007669"/>
    <property type="project" value="UniProtKB-SubCell"/>
</dbReference>
<dbReference type="InterPro" id="IPR003958">
    <property type="entry name" value="CBFA_NFYB_domain"/>
</dbReference>
<evidence type="ECO:0000256" key="2">
    <source>
        <dbReference type="ARBA" id="ARBA00023242"/>
    </source>
</evidence>